<accession>A0AAD7DFU3</accession>
<gene>
    <name evidence="2" type="ORF">B0H17DRAFT_1065183</name>
</gene>
<protein>
    <submittedName>
        <fullName evidence="2">Uncharacterized protein</fullName>
    </submittedName>
</protein>
<dbReference type="AlphaFoldDB" id="A0AAD7DFU3"/>
<sequence>MTRPAFPWPGAQMPNPIEPAEPKMPTVAVTMVTLSPVSAVLHPSIYPSQHPIIAPHTYRQSQQYYPPTVYVQSARYNPQTYGYIHESKIKEQEKPLQKLAMHCDPCPHVK</sequence>
<keyword evidence="3" id="KW-1185">Reference proteome</keyword>
<evidence type="ECO:0000313" key="3">
    <source>
        <dbReference type="Proteomes" id="UP001221757"/>
    </source>
</evidence>
<name>A0AAD7DFU3_MYCRO</name>
<dbReference type="Proteomes" id="UP001221757">
    <property type="component" value="Unassembled WGS sequence"/>
</dbReference>
<comment type="caution">
    <text evidence="2">The sequence shown here is derived from an EMBL/GenBank/DDBJ whole genome shotgun (WGS) entry which is preliminary data.</text>
</comment>
<dbReference type="EMBL" id="JARKIE010000065">
    <property type="protein sequence ID" value="KAJ7690396.1"/>
    <property type="molecule type" value="Genomic_DNA"/>
</dbReference>
<evidence type="ECO:0000313" key="2">
    <source>
        <dbReference type="EMBL" id="KAJ7690396.1"/>
    </source>
</evidence>
<feature type="region of interest" description="Disordered" evidence="1">
    <location>
        <begin position="1"/>
        <end position="20"/>
    </location>
</feature>
<proteinExistence type="predicted"/>
<organism evidence="2 3">
    <name type="scientific">Mycena rosella</name>
    <name type="common">Pink bonnet</name>
    <name type="synonym">Agaricus rosellus</name>
    <dbReference type="NCBI Taxonomy" id="1033263"/>
    <lineage>
        <taxon>Eukaryota</taxon>
        <taxon>Fungi</taxon>
        <taxon>Dikarya</taxon>
        <taxon>Basidiomycota</taxon>
        <taxon>Agaricomycotina</taxon>
        <taxon>Agaricomycetes</taxon>
        <taxon>Agaricomycetidae</taxon>
        <taxon>Agaricales</taxon>
        <taxon>Marasmiineae</taxon>
        <taxon>Mycenaceae</taxon>
        <taxon>Mycena</taxon>
    </lineage>
</organism>
<reference evidence="2" key="1">
    <citation type="submission" date="2023-03" db="EMBL/GenBank/DDBJ databases">
        <title>Massive genome expansion in bonnet fungi (Mycena s.s.) driven by repeated elements and novel gene families across ecological guilds.</title>
        <authorList>
            <consortium name="Lawrence Berkeley National Laboratory"/>
            <person name="Harder C.B."/>
            <person name="Miyauchi S."/>
            <person name="Viragh M."/>
            <person name="Kuo A."/>
            <person name="Thoen E."/>
            <person name="Andreopoulos B."/>
            <person name="Lu D."/>
            <person name="Skrede I."/>
            <person name="Drula E."/>
            <person name="Henrissat B."/>
            <person name="Morin E."/>
            <person name="Kohler A."/>
            <person name="Barry K."/>
            <person name="LaButti K."/>
            <person name="Morin E."/>
            <person name="Salamov A."/>
            <person name="Lipzen A."/>
            <person name="Mereny Z."/>
            <person name="Hegedus B."/>
            <person name="Baldrian P."/>
            <person name="Stursova M."/>
            <person name="Weitz H."/>
            <person name="Taylor A."/>
            <person name="Grigoriev I.V."/>
            <person name="Nagy L.G."/>
            <person name="Martin F."/>
            <person name="Kauserud H."/>
        </authorList>
    </citation>
    <scope>NUCLEOTIDE SEQUENCE</scope>
    <source>
        <strain evidence="2">CBHHK067</strain>
    </source>
</reference>
<evidence type="ECO:0000256" key="1">
    <source>
        <dbReference type="SAM" id="MobiDB-lite"/>
    </source>
</evidence>